<evidence type="ECO:0000256" key="7">
    <source>
        <dbReference type="PROSITE-ProRule" id="PRU00042"/>
    </source>
</evidence>
<dbReference type="GO" id="GO:0008270">
    <property type="term" value="F:zinc ion binding"/>
    <property type="evidence" value="ECO:0007669"/>
    <property type="project" value="UniProtKB-KW"/>
</dbReference>
<dbReference type="InterPro" id="IPR013087">
    <property type="entry name" value="Znf_C2H2_type"/>
</dbReference>
<protein>
    <submittedName>
        <fullName evidence="9">Zinc finger protein 2-like</fullName>
    </submittedName>
</protein>
<keyword evidence="6" id="KW-0539">Nucleus</keyword>
<evidence type="ECO:0000256" key="6">
    <source>
        <dbReference type="ARBA" id="ARBA00023242"/>
    </source>
</evidence>
<keyword evidence="5" id="KW-0862">Zinc</keyword>
<evidence type="ECO:0000256" key="4">
    <source>
        <dbReference type="ARBA" id="ARBA00022771"/>
    </source>
</evidence>
<feature type="domain" description="C2H2-type" evidence="8">
    <location>
        <begin position="328"/>
        <end position="355"/>
    </location>
</feature>
<keyword evidence="2" id="KW-0479">Metal-binding</keyword>
<evidence type="ECO:0000313" key="9">
    <source>
        <dbReference type="RefSeq" id="XP_028128762.1"/>
    </source>
</evidence>
<keyword evidence="3" id="KW-0677">Repeat</keyword>
<evidence type="ECO:0000256" key="3">
    <source>
        <dbReference type="ARBA" id="ARBA00022737"/>
    </source>
</evidence>
<feature type="domain" description="C2H2-type" evidence="8">
    <location>
        <begin position="491"/>
        <end position="519"/>
    </location>
</feature>
<dbReference type="Pfam" id="PF00096">
    <property type="entry name" value="zf-C2H2"/>
    <property type="match status" value="4"/>
</dbReference>
<comment type="subcellular location">
    <subcellularLocation>
        <location evidence="1">Nucleus</location>
    </subcellularLocation>
</comment>
<dbReference type="Pfam" id="PF13912">
    <property type="entry name" value="zf-C2H2_6"/>
    <property type="match status" value="2"/>
</dbReference>
<keyword evidence="4 7" id="KW-0863">Zinc-finger</keyword>
<dbReference type="FunFam" id="3.30.160.60:FF:000145">
    <property type="entry name" value="Zinc finger protein 574"/>
    <property type="match status" value="1"/>
</dbReference>
<feature type="domain" description="C2H2-type" evidence="8">
    <location>
        <begin position="656"/>
        <end position="683"/>
    </location>
</feature>
<feature type="domain" description="C2H2-type" evidence="8">
    <location>
        <begin position="572"/>
        <end position="599"/>
    </location>
</feature>
<name>A0A6P7F1L2_DIAVI</name>
<dbReference type="RefSeq" id="XP_028128762.1">
    <property type="nucleotide sequence ID" value="XM_028272961.1"/>
</dbReference>
<evidence type="ECO:0000256" key="2">
    <source>
        <dbReference type="ARBA" id="ARBA00022723"/>
    </source>
</evidence>
<evidence type="ECO:0000259" key="8">
    <source>
        <dbReference type="PROSITE" id="PS50157"/>
    </source>
</evidence>
<accession>A0A6P7F1L2</accession>
<organism evidence="9">
    <name type="scientific">Diabrotica virgifera virgifera</name>
    <name type="common">western corn rootworm</name>
    <dbReference type="NCBI Taxonomy" id="50390"/>
    <lineage>
        <taxon>Eukaryota</taxon>
        <taxon>Metazoa</taxon>
        <taxon>Ecdysozoa</taxon>
        <taxon>Arthropoda</taxon>
        <taxon>Hexapoda</taxon>
        <taxon>Insecta</taxon>
        <taxon>Pterygota</taxon>
        <taxon>Neoptera</taxon>
        <taxon>Endopterygota</taxon>
        <taxon>Coleoptera</taxon>
        <taxon>Polyphaga</taxon>
        <taxon>Cucujiformia</taxon>
        <taxon>Chrysomeloidea</taxon>
        <taxon>Chrysomelidae</taxon>
        <taxon>Galerucinae</taxon>
        <taxon>Diabroticina</taxon>
        <taxon>Diabroticites</taxon>
        <taxon>Diabrotica</taxon>
    </lineage>
</organism>
<dbReference type="PROSITE" id="PS00028">
    <property type="entry name" value="ZINC_FINGER_C2H2_1"/>
    <property type="match status" value="9"/>
</dbReference>
<dbReference type="FunFam" id="3.30.160.60:FF:000446">
    <property type="entry name" value="Zinc finger protein"/>
    <property type="match status" value="1"/>
</dbReference>
<feature type="domain" description="C2H2-type" evidence="8">
    <location>
        <begin position="517"/>
        <end position="545"/>
    </location>
</feature>
<dbReference type="PANTHER" id="PTHR24379">
    <property type="entry name" value="KRAB AND ZINC FINGER DOMAIN-CONTAINING"/>
    <property type="match status" value="1"/>
</dbReference>
<dbReference type="SMART" id="SM00355">
    <property type="entry name" value="ZnF_C2H2"/>
    <property type="match status" value="12"/>
</dbReference>
<feature type="domain" description="C2H2-type" evidence="8">
    <location>
        <begin position="628"/>
        <end position="655"/>
    </location>
</feature>
<feature type="domain" description="C2H2-type" evidence="8">
    <location>
        <begin position="402"/>
        <end position="429"/>
    </location>
</feature>
<reference evidence="9" key="1">
    <citation type="submission" date="2025-08" db="UniProtKB">
        <authorList>
            <consortium name="RefSeq"/>
        </authorList>
    </citation>
    <scope>IDENTIFICATION</scope>
    <source>
        <tissue evidence="9">Whole insect</tissue>
    </source>
</reference>
<dbReference type="PROSITE" id="PS50157">
    <property type="entry name" value="ZINC_FINGER_C2H2_2"/>
    <property type="match status" value="9"/>
</dbReference>
<dbReference type="Gene3D" id="3.30.160.60">
    <property type="entry name" value="Classic Zinc Finger"/>
    <property type="match status" value="8"/>
</dbReference>
<proteinExistence type="predicted"/>
<evidence type="ECO:0000256" key="1">
    <source>
        <dbReference type="ARBA" id="ARBA00004123"/>
    </source>
</evidence>
<feature type="domain" description="C2H2-type" evidence="8">
    <location>
        <begin position="600"/>
        <end position="627"/>
    </location>
</feature>
<feature type="domain" description="C2H2-type" evidence="8">
    <location>
        <begin position="460"/>
        <end position="482"/>
    </location>
</feature>
<sequence length="689" mass="77820">MVTSNTARSARKVIPSQNQLLVTSKTASPTLKVLTSPNQPLIKTKTSSPVLKVIPKLMMPSNTVVFGSPTPLKVTSPFLFKSLSSSNSSNLQNVQALPTRLPRVQGTSKYYIILPKNSVSEAVPSQTQMVTSKIAPRALKEVPSQNQLLIKTKASSSVLKVIPKIIIPSNTVASGSPTPLKVIPSKEIINHPTTLSNVDPNTQVVTKGKSASSTYFNPSQNQLLMTTKTSPPLLKVISKVLMPSNTVGSGSPTPLKVVPSKEIINHPTTLSNVDPNIQVVTKGKSASPTYVNTFDYTPYVKNTISSISRPKIVKNEQGLMQEIVNVAWACKICKKEFREKELLLEHYEMHKNITDQLGDIVENDDAYDISSTEVSCPICMTTYNNIAKYKRHVANKHQPIDHHCDTCKRTFQDDFNLSIHNAKHNQDPELYECVICKKFQTKDTRTLYEHIFKVHVKEEMDCDECGKAFLSKKWFEDHKIFHVIFNKRDTYKCSRCKSTFTSYYSLIEHVQVAHTKYKCNQCDVTFPYQENLDNHNRHLHSSGGRLLCNVCGKMCTKKSFKVHESTHKGVKYVCAVCGKQFRKKNCFVLHMRVHSGEKRYKCDLCDKAFTHSSGYNIHMRIHAGKPSYPCSECKKAFYTGPNLRRHMRVHTGERPYSCFICKKAFVQITHLKRHMITHDRRKNIVVQSG</sequence>
<gene>
    <name evidence="9" type="primary">LOC114325039</name>
</gene>
<dbReference type="PANTHER" id="PTHR24379:SF125">
    <property type="entry name" value="C2H2-TYPE DOMAIN-CONTAINING PROTEIN"/>
    <property type="match status" value="1"/>
</dbReference>
<dbReference type="InterPro" id="IPR036236">
    <property type="entry name" value="Znf_C2H2_sf"/>
</dbReference>
<dbReference type="FunFam" id="3.30.160.60:FF:000925">
    <property type="entry name" value="Zinc finger protein 668"/>
    <property type="match status" value="1"/>
</dbReference>
<dbReference type="GO" id="GO:0005634">
    <property type="term" value="C:nucleus"/>
    <property type="evidence" value="ECO:0007669"/>
    <property type="project" value="UniProtKB-SubCell"/>
</dbReference>
<dbReference type="FunFam" id="3.30.160.60:FF:000186">
    <property type="entry name" value="Zinc finger protein 366"/>
    <property type="match status" value="1"/>
</dbReference>
<dbReference type="AlphaFoldDB" id="A0A6P7F1L2"/>
<evidence type="ECO:0000256" key="5">
    <source>
        <dbReference type="ARBA" id="ARBA00022833"/>
    </source>
</evidence>
<dbReference type="InParanoid" id="A0A6P7F1L2"/>
<dbReference type="SUPFAM" id="SSF57667">
    <property type="entry name" value="beta-beta-alpha zinc fingers"/>
    <property type="match status" value="4"/>
</dbReference>